<feature type="chain" id="PRO_5005567949" evidence="1">
    <location>
        <begin position="26"/>
        <end position="55"/>
    </location>
</feature>
<reference evidence="2 3" key="1">
    <citation type="submission" date="2015-08" db="EMBL/GenBank/DDBJ databases">
        <title>Next Generation Sequencing and Analysis of the Genome of Puccinia sorghi L Schw, the Causal Agent of Maize Common Rust.</title>
        <authorList>
            <person name="Rochi L."/>
            <person name="Burguener G."/>
            <person name="Darino M."/>
            <person name="Turjanski A."/>
            <person name="Kreff E."/>
            <person name="Dieguez M.J."/>
            <person name="Sacco F."/>
        </authorList>
    </citation>
    <scope>NUCLEOTIDE SEQUENCE [LARGE SCALE GENOMIC DNA]</scope>
    <source>
        <strain evidence="2 3">RO10H11247</strain>
    </source>
</reference>
<name>A0A0L6VC57_9BASI</name>
<keyword evidence="1" id="KW-0732">Signal</keyword>
<dbReference type="VEuPathDB" id="FungiDB:VP01_208g7"/>
<keyword evidence="3" id="KW-1185">Reference proteome</keyword>
<proteinExistence type="predicted"/>
<evidence type="ECO:0000313" key="2">
    <source>
        <dbReference type="EMBL" id="KNZ57720.1"/>
    </source>
</evidence>
<dbReference type="AlphaFoldDB" id="A0A0L6VC57"/>
<organism evidence="2 3">
    <name type="scientific">Puccinia sorghi</name>
    <dbReference type="NCBI Taxonomy" id="27349"/>
    <lineage>
        <taxon>Eukaryota</taxon>
        <taxon>Fungi</taxon>
        <taxon>Dikarya</taxon>
        <taxon>Basidiomycota</taxon>
        <taxon>Pucciniomycotina</taxon>
        <taxon>Pucciniomycetes</taxon>
        <taxon>Pucciniales</taxon>
        <taxon>Pucciniaceae</taxon>
        <taxon>Puccinia</taxon>
    </lineage>
</organism>
<evidence type="ECO:0000256" key="1">
    <source>
        <dbReference type="SAM" id="SignalP"/>
    </source>
</evidence>
<comment type="caution">
    <text evidence="2">The sequence shown here is derived from an EMBL/GenBank/DDBJ whole genome shotgun (WGS) entry which is preliminary data.</text>
</comment>
<sequence length="55" mass="6339">MSLCIHHNTGLFLFFWLQFPHPSTPPKQCYILRDPLNPFQSKNPHPTLNSSICSS</sequence>
<protein>
    <submittedName>
        <fullName evidence="2">Putative signal peptide protein</fullName>
    </submittedName>
</protein>
<accession>A0A0L6VC57</accession>
<gene>
    <name evidence="2" type="ORF">VP01_208g7</name>
</gene>
<feature type="signal peptide" evidence="1">
    <location>
        <begin position="1"/>
        <end position="25"/>
    </location>
</feature>
<dbReference type="Proteomes" id="UP000037035">
    <property type="component" value="Unassembled WGS sequence"/>
</dbReference>
<evidence type="ECO:0000313" key="3">
    <source>
        <dbReference type="Proteomes" id="UP000037035"/>
    </source>
</evidence>
<dbReference type="EMBL" id="LAVV01006937">
    <property type="protein sequence ID" value="KNZ57720.1"/>
    <property type="molecule type" value="Genomic_DNA"/>
</dbReference>